<evidence type="ECO:0000256" key="3">
    <source>
        <dbReference type="ARBA" id="ARBA00008392"/>
    </source>
</evidence>
<evidence type="ECO:0000313" key="16">
    <source>
        <dbReference type="Proteomes" id="UP000566819"/>
    </source>
</evidence>
<dbReference type="SUPFAM" id="SSF53383">
    <property type="entry name" value="PLP-dependent transferases"/>
    <property type="match status" value="1"/>
</dbReference>
<keyword evidence="9" id="KW-0862">Zinc</keyword>
<evidence type="ECO:0000256" key="10">
    <source>
        <dbReference type="ARBA" id="ARBA00022898"/>
    </source>
</evidence>
<dbReference type="InterPro" id="IPR015422">
    <property type="entry name" value="PyrdxlP-dep_Trfase_small"/>
</dbReference>
<gene>
    <name evidence="15" type="ORF">G7Y89_g14508</name>
</gene>
<dbReference type="InterPro" id="IPR025829">
    <property type="entry name" value="Zn_knuckle_CX2CX3GHX4C"/>
</dbReference>
<dbReference type="Pfam" id="PF00155">
    <property type="entry name" value="Aminotran_1_2"/>
    <property type="match status" value="2"/>
</dbReference>
<dbReference type="InterPro" id="IPR015424">
    <property type="entry name" value="PyrdxlP-dep_Trfase"/>
</dbReference>
<feature type="compositionally biased region" description="Basic and acidic residues" evidence="13">
    <location>
        <begin position="416"/>
        <end position="425"/>
    </location>
</feature>
<dbReference type="AlphaFoldDB" id="A0A8H4VSY7"/>
<feature type="region of interest" description="Disordered" evidence="13">
    <location>
        <begin position="752"/>
        <end position="821"/>
    </location>
</feature>
<feature type="compositionally biased region" description="Polar residues" evidence="13">
    <location>
        <begin position="986"/>
        <end position="1002"/>
    </location>
</feature>
<keyword evidence="7" id="KW-0479">Metal-binding</keyword>
<dbReference type="Gene3D" id="3.90.1150.10">
    <property type="entry name" value="Aspartate Aminotransferase, domain 1"/>
    <property type="match status" value="1"/>
</dbReference>
<evidence type="ECO:0000256" key="8">
    <source>
        <dbReference type="ARBA" id="ARBA00022771"/>
    </source>
</evidence>
<proteinExistence type="inferred from homology"/>
<feature type="compositionally biased region" description="Polar residues" evidence="13">
    <location>
        <begin position="758"/>
        <end position="769"/>
    </location>
</feature>
<evidence type="ECO:0000256" key="5">
    <source>
        <dbReference type="ARBA" id="ARBA00022576"/>
    </source>
</evidence>
<feature type="domain" description="CCHC-type" evidence="14">
    <location>
        <begin position="495"/>
        <end position="509"/>
    </location>
</feature>
<feature type="region of interest" description="Disordered" evidence="13">
    <location>
        <begin position="718"/>
        <end position="737"/>
    </location>
</feature>
<dbReference type="PANTHER" id="PTHR42885">
    <property type="entry name" value="HISTIDINOL-PHOSPHATE AMINOTRANSFERASE-RELATED"/>
    <property type="match status" value="1"/>
</dbReference>
<keyword evidence="10" id="KW-0663">Pyridoxal phosphate</keyword>
<dbReference type="InterPro" id="IPR001878">
    <property type="entry name" value="Znf_CCHC"/>
</dbReference>
<evidence type="ECO:0000256" key="12">
    <source>
        <dbReference type="PROSITE-ProRule" id="PRU00047"/>
    </source>
</evidence>
<feature type="region of interest" description="Disordered" evidence="13">
    <location>
        <begin position="1135"/>
        <end position="1158"/>
    </location>
</feature>
<dbReference type="Proteomes" id="UP000566819">
    <property type="component" value="Unassembled WGS sequence"/>
</dbReference>
<feature type="compositionally biased region" description="Basic and acidic residues" evidence="13">
    <location>
        <begin position="1137"/>
        <end position="1146"/>
    </location>
</feature>
<dbReference type="EC" id="2.6.1.9" evidence="4"/>
<evidence type="ECO:0000256" key="2">
    <source>
        <dbReference type="ARBA" id="ARBA00005011"/>
    </source>
</evidence>
<evidence type="ECO:0000256" key="11">
    <source>
        <dbReference type="ARBA" id="ARBA00047481"/>
    </source>
</evidence>
<feature type="region of interest" description="Disordered" evidence="13">
    <location>
        <begin position="654"/>
        <end position="705"/>
    </location>
</feature>
<comment type="similarity">
    <text evidence="3">Belongs to the class-II pyridoxal-phosphate-dependent aminotransferase family.</text>
</comment>
<dbReference type="InterPro" id="IPR015421">
    <property type="entry name" value="PyrdxlP-dep_Trfase_major"/>
</dbReference>
<dbReference type="PROSITE" id="PS50158">
    <property type="entry name" value="ZF_CCHC"/>
    <property type="match status" value="1"/>
</dbReference>
<dbReference type="EMBL" id="JAAMPI010001938">
    <property type="protein sequence ID" value="KAF4621641.1"/>
    <property type="molecule type" value="Genomic_DNA"/>
</dbReference>
<keyword evidence="8 12" id="KW-0863">Zinc-finger</keyword>
<dbReference type="CDD" id="cd00609">
    <property type="entry name" value="AAT_like"/>
    <property type="match status" value="1"/>
</dbReference>
<sequence>MNGSKSPFDLQTCARPNILELQPYRCARDDYKDDGTNILLDANENAYGPSLSINGTLLAPKSSNNPSIDFLGLHRYPDPHQHDLKQLLCKLRNTHTHTPKTLTPENLFVGVGSDEAIDALLRCFCVPGRDKILVCPPTYGMYSVSAQVNDVGLVKVPLLPAPEFALDVEAKIYKKVLEHPIWNGIVVMDEAYIDFAPEGSSLAEWVLEWPNLVVMQTLSKAFGLAGIRLGAAFTAPPIASLLNNLKAPYNISSPTSAIATQALLEGGLGVMRTNVGKIVAQRERLLKELPKIKGVGRFRGGTASNFLLVEMLDAQGKPDNVAALKVYERLAENRGVVVSLTTSEGTTTAVYLRWLEIHRKNRSALSEHWSNTLLHWAQSLRSRGYRMQDLITAVSSWEKDHEGKIPDCGSGRHPPTKSDIEKAFADTENVPTSERKTDQDWRRDTSKGDSYRPSSSTRDLFAERPTSYPERPRKYVKPKKEIDDFSQPPPSNYICNRCGKKGHHLQACPTNMDPSYDKPPGNDYVCPVCKRAGKHYKSLCPENKDPLCIIQKRKSQGIITPSVNTSQTTNSWSRWRRDDKDFDRLRKEDRDYGRLGRTPGSSQGSSRESTPTPSKKAEALEKLQELDDMRVTLLREEKADSAKFGVLGTKDFEAKQHKHLKRPLERTRSSSPDEQQAERKKIQKTGANTMPLGARKPREVKDVDMKDIKTQLDELLEAEGMADDSNSAQKGKPMIKHDGNDIVMNIMDTDGDKRSEMSRATSHTDSISWNDDDVADGLEFEPIRMLSDFSSSEDSDSEDQEKMDIDGSAVSAQKEQPAKEYSPFVQLLVEKREEMREVVNIVKGRPTAFDMWKENDKRAKLQRKAKQENRAHNMEPPSPNPPIKEPERQERRSPSQVSEYYESSEFPQLDGACDEPPPRRNISTRYDNAEFPQLDGPGDERPLERNKTIRRKNRFSDLGKEAVGKVKEITSNFGFKSRSKARRQSEQNTSVAESTDWTPTLNTEKEDTCLSEQSINIPRNRDTSSPVKLAQGYLTIITTTKPEVPRLEVPTEEFGSLDVNDPRQRENLKPLCTSSMYSARDSHRDLSLTPSRSTNEFRSTVRRIIEESKAEEFKRFADSFKLSTPMPADIVSMTTRDTTRRRETDHGTTTARPNFPRMSSLQPEIVGRRYRVSGASTRKPIGICRKPLPKKQALEDLKQFSEGFKLSTPVPADIAEIMKIDSPRRCPHTGSENDCQDLKDTSVIFELPEELPEDSSRILAVSPSKE</sequence>
<keyword evidence="6" id="KW-0808">Transferase</keyword>
<evidence type="ECO:0000256" key="4">
    <source>
        <dbReference type="ARBA" id="ARBA00012748"/>
    </source>
</evidence>
<organism evidence="15 16">
    <name type="scientific">Cudoniella acicularis</name>
    <dbReference type="NCBI Taxonomy" id="354080"/>
    <lineage>
        <taxon>Eukaryota</taxon>
        <taxon>Fungi</taxon>
        <taxon>Dikarya</taxon>
        <taxon>Ascomycota</taxon>
        <taxon>Pezizomycotina</taxon>
        <taxon>Leotiomycetes</taxon>
        <taxon>Helotiales</taxon>
        <taxon>Tricladiaceae</taxon>
        <taxon>Cudoniella</taxon>
    </lineage>
</organism>
<reference evidence="15 16" key="1">
    <citation type="submission" date="2020-03" db="EMBL/GenBank/DDBJ databases">
        <title>Draft Genome Sequence of Cudoniella acicularis.</title>
        <authorList>
            <person name="Buettner E."/>
            <person name="Kellner H."/>
        </authorList>
    </citation>
    <scope>NUCLEOTIDE SEQUENCE [LARGE SCALE GENOMIC DNA]</scope>
    <source>
        <strain evidence="15 16">DSM 108380</strain>
    </source>
</reference>
<keyword evidence="5" id="KW-0032">Aminotransferase</keyword>
<keyword evidence="16" id="KW-1185">Reference proteome</keyword>
<comment type="caution">
    <text evidence="15">The sequence shown here is derived from an EMBL/GenBank/DDBJ whole genome shotgun (WGS) entry which is preliminary data.</text>
</comment>
<evidence type="ECO:0000313" key="15">
    <source>
        <dbReference type="EMBL" id="KAF4621641.1"/>
    </source>
</evidence>
<evidence type="ECO:0000256" key="13">
    <source>
        <dbReference type="SAM" id="MobiDB-lite"/>
    </source>
</evidence>
<feature type="compositionally biased region" description="Basic and acidic residues" evidence="13">
    <location>
        <begin position="470"/>
        <end position="483"/>
    </location>
</feature>
<dbReference type="InterPro" id="IPR001917">
    <property type="entry name" value="Aminotrans_II_pyridoxalP_BS"/>
</dbReference>
<feature type="region of interest" description="Disordered" evidence="13">
    <location>
        <begin position="853"/>
        <end position="944"/>
    </location>
</feature>
<comment type="catalytic activity">
    <reaction evidence="11">
        <text>L-histidinol phosphate + 2-oxoglutarate = 3-(imidazol-4-yl)-2-oxopropyl phosphate + L-glutamate</text>
        <dbReference type="Rhea" id="RHEA:23744"/>
        <dbReference type="ChEBI" id="CHEBI:16810"/>
        <dbReference type="ChEBI" id="CHEBI:29985"/>
        <dbReference type="ChEBI" id="CHEBI:57766"/>
        <dbReference type="ChEBI" id="CHEBI:57980"/>
        <dbReference type="EC" id="2.6.1.9"/>
    </reaction>
</comment>
<comment type="pathway">
    <text evidence="2">Amino-acid biosynthesis; L-histidine biosynthesis; L-histidine from 5-phospho-alpha-D-ribose 1-diphosphate: step 7/9.</text>
</comment>
<feature type="compositionally biased region" description="Basic and acidic residues" evidence="13">
    <location>
        <begin position="433"/>
        <end position="450"/>
    </location>
</feature>
<evidence type="ECO:0000256" key="1">
    <source>
        <dbReference type="ARBA" id="ARBA00001933"/>
    </source>
</evidence>
<protein>
    <recommendedName>
        <fullName evidence="4">histidinol-phosphate transaminase</fullName>
        <ecNumber evidence="4">2.6.1.9</ecNumber>
    </recommendedName>
</protein>
<evidence type="ECO:0000256" key="9">
    <source>
        <dbReference type="ARBA" id="ARBA00022833"/>
    </source>
</evidence>
<accession>A0A8H4VSY7</accession>
<comment type="cofactor">
    <cofactor evidence="1">
        <name>pyridoxal 5'-phosphate</name>
        <dbReference type="ChEBI" id="CHEBI:597326"/>
    </cofactor>
</comment>
<dbReference type="InterPro" id="IPR004839">
    <property type="entry name" value="Aminotransferase_I/II_large"/>
</dbReference>
<feature type="region of interest" description="Disordered" evidence="13">
    <location>
        <begin position="586"/>
        <end position="617"/>
    </location>
</feature>
<dbReference type="GO" id="GO:0008270">
    <property type="term" value="F:zinc ion binding"/>
    <property type="evidence" value="ECO:0007669"/>
    <property type="project" value="UniProtKB-KW"/>
</dbReference>
<feature type="region of interest" description="Disordered" evidence="13">
    <location>
        <begin position="401"/>
        <end position="485"/>
    </location>
</feature>
<feature type="compositionally biased region" description="Polar residues" evidence="13">
    <location>
        <begin position="599"/>
        <end position="613"/>
    </location>
</feature>
<feature type="compositionally biased region" description="Basic and acidic residues" evidence="13">
    <location>
        <begin position="884"/>
        <end position="893"/>
    </location>
</feature>
<feature type="compositionally biased region" description="Basic and acidic residues" evidence="13">
    <location>
        <begin position="696"/>
        <end position="705"/>
    </location>
</feature>
<feature type="region of interest" description="Disordered" evidence="13">
    <location>
        <begin position="975"/>
        <end position="1010"/>
    </location>
</feature>
<dbReference type="Gene3D" id="4.10.60.10">
    <property type="entry name" value="Zinc finger, CCHC-type"/>
    <property type="match status" value="1"/>
</dbReference>
<dbReference type="Gene3D" id="3.40.640.10">
    <property type="entry name" value="Type I PLP-dependent aspartate aminotransferase-like (Major domain)"/>
    <property type="match status" value="2"/>
</dbReference>
<evidence type="ECO:0000256" key="6">
    <source>
        <dbReference type="ARBA" id="ARBA00022679"/>
    </source>
</evidence>
<evidence type="ECO:0000259" key="14">
    <source>
        <dbReference type="PROSITE" id="PS50158"/>
    </source>
</evidence>
<dbReference type="GO" id="GO:0004400">
    <property type="term" value="F:histidinol-phosphate transaminase activity"/>
    <property type="evidence" value="ECO:0007669"/>
    <property type="project" value="UniProtKB-EC"/>
</dbReference>
<dbReference type="GO" id="GO:0003676">
    <property type="term" value="F:nucleic acid binding"/>
    <property type="evidence" value="ECO:0007669"/>
    <property type="project" value="InterPro"/>
</dbReference>
<name>A0A8H4VSY7_9HELO</name>
<dbReference type="PROSITE" id="PS00599">
    <property type="entry name" value="AA_TRANSFER_CLASS_2"/>
    <property type="match status" value="1"/>
</dbReference>
<dbReference type="OrthoDB" id="2015537at2759"/>
<evidence type="ECO:0000256" key="7">
    <source>
        <dbReference type="ARBA" id="ARBA00022723"/>
    </source>
</evidence>
<feature type="compositionally biased region" description="Acidic residues" evidence="13">
    <location>
        <begin position="770"/>
        <end position="779"/>
    </location>
</feature>
<dbReference type="GO" id="GO:0030170">
    <property type="term" value="F:pyridoxal phosphate binding"/>
    <property type="evidence" value="ECO:0007669"/>
    <property type="project" value="InterPro"/>
</dbReference>
<feature type="compositionally biased region" description="Basic and acidic residues" evidence="13">
    <location>
        <begin position="853"/>
        <end position="873"/>
    </location>
</feature>
<dbReference type="PANTHER" id="PTHR42885:SF2">
    <property type="entry name" value="HISTIDINOL-PHOSPHATE AMINOTRANSFERASE"/>
    <property type="match status" value="1"/>
</dbReference>
<dbReference type="Pfam" id="PF13696">
    <property type="entry name" value="zf-CCHC_2"/>
    <property type="match status" value="1"/>
</dbReference>